<feature type="region of interest" description="Disordered" evidence="1">
    <location>
        <begin position="1"/>
        <end position="78"/>
    </location>
</feature>
<dbReference type="RefSeq" id="WP_353070970.1">
    <property type="nucleotide sequence ID" value="NZ_CP132938.1"/>
</dbReference>
<sequence>MAKMKEPMGVLPGANRKEDFPQQSDVSAERLGSQTIDNVVATGERTTTATPAGRIGNDVPITDTRGVDIERDEVGAAA</sequence>
<proteinExistence type="predicted"/>
<organism evidence="2">
    <name type="scientific">Tunturiibacter gelidiferens</name>
    <dbReference type="NCBI Taxonomy" id="3069689"/>
    <lineage>
        <taxon>Bacteria</taxon>
        <taxon>Pseudomonadati</taxon>
        <taxon>Acidobacteriota</taxon>
        <taxon>Terriglobia</taxon>
        <taxon>Terriglobales</taxon>
        <taxon>Acidobacteriaceae</taxon>
        <taxon>Tunturiibacter</taxon>
    </lineage>
</organism>
<dbReference type="EMBL" id="CP132938">
    <property type="protein sequence ID" value="XCB20549.1"/>
    <property type="molecule type" value="Genomic_DNA"/>
</dbReference>
<evidence type="ECO:0000256" key="1">
    <source>
        <dbReference type="SAM" id="MobiDB-lite"/>
    </source>
</evidence>
<evidence type="ECO:0000313" key="2">
    <source>
        <dbReference type="EMBL" id="XCB20549.1"/>
    </source>
</evidence>
<reference evidence="2" key="1">
    <citation type="submission" date="2023-08" db="EMBL/GenBank/DDBJ databases">
        <authorList>
            <person name="Messyasz A."/>
            <person name="Mannisto M.K."/>
            <person name="Kerkhof L.J."/>
            <person name="Haggblom M."/>
        </authorList>
    </citation>
    <scope>NUCLEOTIDE SEQUENCE</scope>
    <source>
        <strain evidence="2">M8UP39</strain>
    </source>
</reference>
<gene>
    <name evidence="2" type="ORF">RBB81_13195</name>
</gene>
<accession>A0AAU7YV78</accession>
<name>A0AAU7YV78_9BACT</name>
<dbReference type="KEGG" id="tgi:RBB81_13195"/>
<feature type="compositionally biased region" description="Basic and acidic residues" evidence="1">
    <location>
        <begin position="65"/>
        <end position="78"/>
    </location>
</feature>
<feature type="compositionally biased region" description="Polar residues" evidence="1">
    <location>
        <begin position="21"/>
        <end position="37"/>
    </location>
</feature>
<protein>
    <submittedName>
        <fullName evidence="2">Uncharacterized protein</fullName>
    </submittedName>
</protein>
<reference evidence="2" key="2">
    <citation type="journal article" date="2024" name="Environ. Microbiol.">
        <title>Genome analysis and description of Tunturibacter gen. nov. expands the diversity of Terriglobia in tundra soils.</title>
        <authorList>
            <person name="Messyasz A."/>
            <person name="Mannisto M.K."/>
            <person name="Kerkhof L.J."/>
            <person name="Haggblom M.M."/>
        </authorList>
    </citation>
    <scope>NUCLEOTIDE SEQUENCE</scope>
    <source>
        <strain evidence="2">M8UP39</strain>
    </source>
</reference>
<dbReference type="AlphaFoldDB" id="A0AAU7YV78"/>